<keyword evidence="3" id="KW-1185">Reference proteome</keyword>
<evidence type="ECO:0000256" key="1">
    <source>
        <dbReference type="SAM" id="MobiDB-lite"/>
    </source>
</evidence>
<accession>A0ABQ2F2Z2</accession>
<evidence type="ECO:0000313" key="2">
    <source>
        <dbReference type="EMBL" id="GGK34632.1"/>
    </source>
</evidence>
<organism evidence="2 3">
    <name type="scientific">Deinococcus malanensis</name>
    <dbReference type="NCBI Taxonomy" id="1706855"/>
    <lineage>
        <taxon>Bacteria</taxon>
        <taxon>Thermotogati</taxon>
        <taxon>Deinococcota</taxon>
        <taxon>Deinococci</taxon>
        <taxon>Deinococcales</taxon>
        <taxon>Deinococcaceae</taxon>
        <taxon>Deinococcus</taxon>
    </lineage>
</organism>
<feature type="region of interest" description="Disordered" evidence="1">
    <location>
        <begin position="64"/>
        <end position="90"/>
    </location>
</feature>
<reference evidence="3" key="1">
    <citation type="journal article" date="2019" name="Int. J. Syst. Evol. Microbiol.">
        <title>The Global Catalogue of Microorganisms (GCM) 10K type strain sequencing project: providing services to taxonomists for standard genome sequencing and annotation.</title>
        <authorList>
            <consortium name="The Broad Institute Genomics Platform"/>
            <consortium name="The Broad Institute Genome Sequencing Center for Infectious Disease"/>
            <person name="Wu L."/>
            <person name="Ma J."/>
        </authorList>
    </citation>
    <scope>NUCLEOTIDE SEQUENCE [LARGE SCALE GENOMIC DNA]</scope>
    <source>
        <strain evidence="3">JCM 30331</strain>
    </source>
</reference>
<comment type="caution">
    <text evidence="2">The sequence shown here is derived from an EMBL/GenBank/DDBJ whole genome shotgun (WGS) entry which is preliminary data.</text>
</comment>
<gene>
    <name evidence="2" type="ORF">GCM10008955_30790</name>
</gene>
<feature type="region of interest" description="Disordered" evidence="1">
    <location>
        <begin position="1"/>
        <end position="24"/>
    </location>
</feature>
<proteinExistence type="predicted"/>
<protein>
    <submittedName>
        <fullName evidence="2">Uncharacterized protein</fullName>
    </submittedName>
</protein>
<name>A0ABQ2F2Z2_9DEIO</name>
<dbReference type="Proteomes" id="UP000647587">
    <property type="component" value="Unassembled WGS sequence"/>
</dbReference>
<sequence length="90" mass="9261">MLDLGDAPSARTLGASPNQGGPALGRALLDLFQTSGRMRSLKLPRLTDGAALIAAAPPGVHVNVTGQPAQRSPAPQVMSTDAADIRSVYR</sequence>
<dbReference type="EMBL" id="BMPP01000014">
    <property type="protein sequence ID" value="GGK34632.1"/>
    <property type="molecule type" value="Genomic_DNA"/>
</dbReference>
<evidence type="ECO:0000313" key="3">
    <source>
        <dbReference type="Proteomes" id="UP000647587"/>
    </source>
</evidence>